<dbReference type="InterPro" id="IPR005467">
    <property type="entry name" value="His_kinase_dom"/>
</dbReference>
<keyword evidence="9" id="KW-0812">Transmembrane</keyword>
<comment type="caution">
    <text evidence="13">The sequence shown here is derived from an EMBL/GenBank/DDBJ whole genome shotgun (WGS) entry which is preliminary data.</text>
</comment>
<dbReference type="InterPro" id="IPR003661">
    <property type="entry name" value="HisK_dim/P_dom"/>
</dbReference>
<name>A0A4R6YA39_9BURK</name>
<evidence type="ECO:0000256" key="6">
    <source>
        <dbReference type="ARBA" id="ARBA00022777"/>
    </source>
</evidence>
<feature type="domain" description="Histidine kinase" evidence="10">
    <location>
        <begin position="440"/>
        <end position="658"/>
    </location>
</feature>
<dbReference type="PANTHER" id="PTHR43065:SF46">
    <property type="entry name" value="C4-DICARBOXYLATE TRANSPORT SENSOR PROTEIN DCTB"/>
    <property type="match status" value="1"/>
</dbReference>
<keyword evidence="4" id="KW-0808">Transferase</keyword>
<evidence type="ECO:0000256" key="5">
    <source>
        <dbReference type="ARBA" id="ARBA00022741"/>
    </source>
</evidence>
<dbReference type="PROSITE" id="PS50112">
    <property type="entry name" value="PAS"/>
    <property type="match status" value="1"/>
</dbReference>
<dbReference type="SMART" id="SM00086">
    <property type="entry name" value="PAC"/>
    <property type="match status" value="1"/>
</dbReference>
<dbReference type="CDD" id="cd00130">
    <property type="entry name" value="PAS"/>
    <property type="match status" value="1"/>
</dbReference>
<evidence type="ECO:0000313" key="13">
    <source>
        <dbReference type="EMBL" id="TDR32337.1"/>
    </source>
</evidence>
<dbReference type="EC" id="2.7.13.3" evidence="2"/>
<dbReference type="InterPro" id="IPR035965">
    <property type="entry name" value="PAS-like_dom_sf"/>
</dbReference>
<dbReference type="Gene3D" id="3.30.450.20">
    <property type="entry name" value="PAS domain"/>
    <property type="match status" value="1"/>
</dbReference>
<dbReference type="NCBIfam" id="TIGR00229">
    <property type="entry name" value="sensory_box"/>
    <property type="match status" value="1"/>
</dbReference>
<dbReference type="Pfam" id="PF00512">
    <property type="entry name" value="HisKA"/>
    <property type="match status" value="1"/>
</dbReference>
<feature type="transmembrane region" description="Helical" evidence="9">
    <location>
        <begin position="12"/>
        <end position="30"/>
    </location>
</feature>
<dbReference type="AlphaFoldDB" id="A0A4R6YA39"/>
<dbReference type="Pfam" id="PF00989">
    <property type="entry name" value="PAS"/>
    <property type="match status" value="1"/>
</dbReference>
<evidence type="ECO:0000313" key="14">
    <source>
        <dbReference type="Proteomes" id="UP000294480"/>
    </source>
</evidence>
<evidence type="ECO:0000259" key="12">
    <source>
        <dbReference type="PROSITE" id="PS50113"/>
    </source>
</evidence>
<dbReference type="InterPro" id="IPR036097">
    <property type="entry name" value="HisK_dim/P_sf"/>
</dbReference>
<dbReference type="GO" id="GO:0006355">
    <property type="term" value="P:regulation of DNA-templated transcription"/>
    <property type="evidence" value="ECO:0007669"/>
    <property type="project" value="InterPro"/>
</dbReference>
<dbReference type="OrthoDB" id="1931120at2"/>
<dbReference type="CDD" id="cd18773">
    <property type="entry name" value="PDC1_HK_sensor"/>
    <property type="match status" value="1"/>
</dbReference>
<keyword evidence="8" id="KW-0902">Two-component regulatory system</keyword>
<evidence type="ECO:0000256" key="7">
    <source>
        <dbReference type="ARBA" id="ARBA00022840"/>
    </source>
</evidence>
<dbReference type="RefSeq" id="WP_133619204.1">
    <property type="nucleotide sequence ID" value="NZ_SNZE01000004.1"/>
</dbReference>
<dbReference type="SMART" id="SM00388">
    <property type="entry name" value="HisKA"/>
    <property type="match status" value="1"/>
</dbReference>
<dbReference type="EMBL" id="SNZE01000004">
    <property type="protein sequence ID" value="TDR32337.1"/>
    <property type="molecule type" value="Genomic_DNA"/>
</dbReference>
<dbReference type="InterPro" id="IPR013767">
    <property type="entry name" value="PAS_fold"/>
</dbReference>
<evidence type="ECO:0000256" key="9">
    <source>
        <dbReference type="SAM" id="Phobius"/>
    </source>
</evidence>
<feature type="domain" description="PAC" evidence="12">
    <location>
        <begin position="368"/>
        <end position="420"/>
    </location>
</feature>
<dbReference type="Gene3D" id="3.30.565.10">
    <property type="entry name" value="Histidine kinase-like ATPase, C-terminal domain"/>
    <property type="match status" value="1"/>
</dbReference>
<dbReference type="GO" id="GO:0005524">
    <property type="term" value="F:ATP binding"/>
    <property type="evidence" value="ECO:0007669"/>
    <property type="project" value="UniProtKB-KW"/>
</dbReference>
<dbReference type="GO" id="GO:0000155">
    <property type="term" value="F:phosphorelay sensor kinase activity"/>
    <property type="evidence" value="ECO:0007669"/>
    <property type="project" value="InterPro"/>
</dbReference>
<organism evidence="13 14">
    <name type="scientific">Hydromonas duriensis</name>
    <dbReference type="NCBI Taxonomy" id="1527608"/>
    <lineage>
        <taxon>Bacteria</taxon>
        <taxon>Pseudomonadati</taxon>
        <taxon>Pseudomonadota</taxon>
        <taxon>Betaproteobacteria</taxon>
        <taxon>Burkholderiales</taxon>
        <taxon>Burkholderiaceae</taxon>
        <taxon>Hydromonas</taxon>
    </lineage>
</organism>
<dbReference type="Proteomes" id="UP000294480">
    <property type="component" value="Unassembled WGS sequence"/>
</dbReference>
<sequence>MKPLFVKERVWATFIIVLLILLMWSILAVFQRVSKNEQEQNINSTASDLFWFDQAINTRLNQAQLKIWGLAREIDSGSITIDSFNAHTWQVLAEAPELSNIIWLDPDGQVIARASNVQAQFPQEPNIRELTEQAALKRASEIHETASTAPIKMSNGSYEVSLTQPFYDDKNEIQGFIKAQYSLTQLFGNTIPDWFAKKYHVNAYYSDNILFHTDQRENDVTFDKGLPIVERNIYISTTPILLRAQLYPDRQEWVLRGLFAGMVFLLLALLGSLFALIRDMRQRRDTEKELRTQYNLRHAIENSLTVGIRAHLLDGTMFYVNPAFCEMIGYEADEIINIPPPLPYIPKEEASKVLWLRDMLLEDPEAVTVTEIKMRRKSGEIIETVMRGGPLYDEQQNHIGWITSVEDVTERRRLEQFQANEQKRLEAVNHLINMGEMASVIAHELNQPLSAILGYTTGLSNYIKKDTGALSSERLIDVTEKIRRQADRAANVTRRVQQFAQQKSIAPATVDVSTWVTQTIEFMELEFKKQGGQVVNHIKPRDVHPVRIDVTMLQQILINLLRNALEAMVEHGSSPREVHLYAENYSAHHVLLQVVDNGPGIPADKVETIFNPFYTTKTHGVGIGLNICRTMMESNGGRLWARADSSGGVFYLTLPIAPADDADVENTEAELRV</sequence>
<gene>
    <name evidence="13" type="ORF">DFR44_10452</name>
</gene>
<dbReference type="InterPro" id="IPR000700">
    <property type="entry name" value="PAS-assoc_C"/>
</dbReference>
<dbReference type="Gene3D" id="1.10.287.130">
    <property type="match status" value="1"/>
</dbReference>
<dbReference type="InterPro" id="IPR003594">
    <property type="entry name" value="HATPase_dom"/>
</dbReference>
<dbReference type="InterPro" id="IPR001610">
    <property type="entry name" value="PAC"/>
</dbReference>
<proteinExistence type="predicted"/>
<keyword evidence="6 13" id="KW-0418">Kinase</keyword>
<dbReference type="InterPro" id="IPR000014">
    <property type="entry name" value="PAS"/>
</dbReference>
<keyword evidence="9" id="KW-0472">Membrane</keyword>
<dbReference type="CDD" id="cd00082">
    <property type="entry name" value="HisKA"/>
    <property type="match status" value="1"/>
</dbReference>
<keyword evidence="5" id="KW-0547">Nucleotide-binding</keyword>
<dbReference type="PROSITE" id="PS50109">
    <property type="entry name" value="HIS_KIN"/>
    <property type="match status" value="1"/>
</dbReference>
<comment type="catalytic activity">
    <reaction evidence="1">
        <text>ATP + protein L-histidine = ADP + protein N-phospho-L-histidine.</text>
        <dbReference type="EC" id="2.7.13.3"/>
    </reaction>
</comment>
<evidence type="ECO:0000259" key="11">
    <source>
        <dbReference type="PROSITE" id="PS50112"/>
    </source>
</evidence>
<evidence type="ECO:0000256" key="8">
    <source>
        <dbReference type="ARBA" id="ARBA00023012"/>
    </source>
</evidence>
<dbReference type="PANTHER" id="PTHR43065">
    <property type="entry name" value="SENSOR HISTIDINE KINASE"/>
    <property type="match status" value="1"/>
</dbReference>
<dbReference type="SMART" id="SM00387">
    <property type="entry name" value="HATPase_c"/>
    <property type="match status" value="1"/>
</dbReference>
<protein>
    <recommendedName>
        <fullName evidence="2">histidine kinase</fullName>
        <ecNumber evidence="2">2.7.13.3</ecNumber>
    </recommendedName>
</protein>
<evidence type="ECO:0000256" key="2">
    <source>
        <dbReference type="ARBA" id="ARBA00012438"/>
    </source>
</evidence>
<dbReference type="SMART" id="SM00091">
    <property type="entry name" value="PAS"/>
    <property type="match status" value="1"/>
</dbReference>
<dbReference type="SUPFAM" id="SSF47384">
    <property type="entry name" value="Homodimeric domain of signal transducing histidine kinase"/>
    <property type="match status" value="1"/>
</dbReference>
<feature type="transmembrane region" description="Helical" evidence="9">
    <location>
        <begin position="253"/>
        <end position="277"/>
    </location>
</feature>
<dbReference type="PRINTS" id="PR00344">
    <property type="entry name" value="BCTRLSENSOR"/>
</dbReference>
<evidence type="ECO:0000256" key="4">
    <source>
        <dbReference type="ARBA" id="ARBA00022679"/>
    </source>
</evidence>
<dbReference type="SUPFAM" id="SSF55785">
    <property type="entry name" value="PYP-like sensor domain (PAS domain)"/>
    <property type="match status" value="1"/>
</dbReference>
<keyword evidence="7" id="KW-0067">ATP-binding</keyword>
<dbReference type="InterPro" id="IPR036890">
    <property type="entry name" value="HATPase_C_sf"/>
</dbReference>
<reference evidence="13 14" key="1">
    <citation type="submission" date="2019-03" db="EMBL/GenBank/DDBJ databases">
        <title>Genomic Encyclopedia of Type Strains, Phase IV (KMG-IV): sequencing the most valuable type-strain genomes for metagenomic binning, comparative biology and taxonomic classification.</title>
        <authorList>
            <person name="Goeker M."/>
        </authorList>
    </citation>
    <scope>NUCLEOTIDE SEQUENCE [LARGE SCALE GENOMIC DNA]</scope>
    <source>
        <strain evidence="13 14">DSM 102852</strain>
    </source>
</reference>
<keyword evidence="14" id="KW-1185">Reference proteome</keyword>
<keyword evidence="3" id="KW-0597">Phosphoprotein</keyword>
<feature type="domain" description="PAS" evidence="11">
    <location>
        <begin position="292"/>
        <end position="337"/>
    </location>
</feature>
<dbReference type="InterPro" id="IPR004358">
    <property type="entry name" value="Sig_transdc_His_kin-like_C"/>
</dbReference>
<dbReference type="Pfam" id="PF02518">
    <property type="entry name" value="HATPase_c"/>
    <property type="match status" value="1"/>
</dbReference>
<evidence type="ECO:0000259" key="10">
    <source>
        <dbReference type="PROSITE" id="PS50109"/>
    </source>
</evidence>
<keyword evidence="9" id="KW-1133">Transmembrane helix</keyword>
<evidence type="ECO:0000256" key="3">
    <source>
        <dbReference type="ARBA" id="ARBA00022553"/>
    </source>
</evidence>
<evidence type="ECO:0000256" key="1">
    <source>
        <dbReference type="ARBA" id="ARBA00000085"/>
    </source>
</evidence>
<dbReference type="PROSITE" id="PS50113">
    <property type="entry name" value="PAC"/>
    <property type="match status" value="1"/>
</dbReference>
<accession>A0A4R6YA39</accession>
<dbReference type="SUPFAM" id="SSF55874">
    <property type="entry name" value="ATPase domain of HSP90 chaperone/DNA topoisomerase II/histidine kinase"/>
    <property type="match status" value="1"/>
</dbReference>